<evidence type="ECO:0000259" key="1">
    <source>
        <dbReference type="PROSITE" id="PS51502"/>
    </source>
</evidence>
<comment type="caution">
    <text evidence="2">The sequence shown here is derived from an EMBL/GenBank/DDBJ whole genome shotgun (WGS) entry which is preliminary data.</text>
</comment>
<evidence type="ECO:0000313" key="3">
    <source>
        <dbReference type="Proteomes" id="UP000465304"/>
    </source>
</evidence>
<organism evidence="2 3">
    <name type="scientific">Mycolicibacterium hippocampi</name>
    <dbReference type="NCBI Taxonomy" id="659824"/>
    <lineage>
        <taxon>Bacteria</taxon>
        <taxon>Bacillati</taxon>
        <taxon>Actinomycetota</taxon>
        <taxon>Actinomycetes</taxon>
        <taxon>Mycobacteriales</taxon>
        <taxon>Mycobacteriaceae</taxon>
        <taxon>Mycolicibacterium</taxon>
    </lineage>
</organism>
<keyword evidence="3" id="KW-1185">Reference proteome</keyword>
<dbReference type="SMART" id="SM00886">
    <property type="entry name" value="Dabb"/>
    <property type="match status" value="1"/>
</dbReference>
<feature type="domain" description="Stress-response A/B barrel" evidence="1">
    <location>
        <begin position="95"/>
        <end position="190"/>
    </location>
</feature>
<dbReference type="PROSITE" id="PS51502">
    <property type="entry name" value="S_R_A_B_BARREL"/>
    <property type="match status" value="1"/>
</dbReference>
<sequence>MYNVTTLIHTDQRDPVIAALREVVRDVPDALVEATLPGVRNGGDILMHLRFADHSQWPELQAPVDKVLSTPAVTHVDSAHYRGSPAGPNDPGGSVYRALFLRVAPDTPDDVLARFEADLAAMPRYVATITAWQLSRVTTAIGTSPWTHVFSQRFTDVDGLRGPYLMHPIHWAYVDRWFDPECPEYIVRDRVCHSFCHYPDS</sequence>
<dbReference type="Gene3D" id="3.30.70.100">
    <property type="match status" value="1"/>
</dbReference>
<dbReference type="SUPFAM" id="SSF54909">
    <property type="entry name" value="Dimeric alpha+beta barrel"/>
    <property type="match status" value="1"/>
</dbReference>
<reference evidence="2 3" key="1">
    <citation type="journal article" date="2019" name="Emerg. Microbes Infect.">
        <title>Comprehensive subspecies identification of 175 nontuberculous mycobacteria species based on 7547 genomic profiles.</title>
        <authorList>
            <person name="Matsumoto Y."/>
            <person name="Kinjo T."/>
            <person name="Motooka D."/>
            <person name="Nabeya D."/>
            <person name="Jung N."/>
            <person name="Uechi K."/>
            <person name="Horii T."/>
            <person name="Iida T."/>
            <person name="Fujita J."/>
            <person name="Nakamura S."/>
        </authorList>
    </citation>
    <scope>NUCLEOTIDE SEQUENCE [LARGE SCALE GENOMIC DNA]</scope>
    <source>
        <strain evidence="2 3">JCM 30996</strain>
    </source>
</reference>
<dbReference type="InterPro" id="IPR011008">
    <property type="entry name" value="Dimeric_a/b-barrel"/>
</dbReference>
<protein>
    <submittedName>
        <fullName evidence="2">Stress responsive protein</fullName>
    </submittedName>
</protein>
<dbReference type="AlphaFoldDB" id="A0A7I9ZTM2"/>
<dbReference type="EMBL" id="BLLB01000002">
    <property type="protein sequence ID" value="GFH04087.1"/>
    <property type="molecule type" value="Genomic_DNA"/>
</dbReference>
<evidence type="ECO:0000313" key="2">
    <source>
        <dbReference type="EMBL" id="GFH04087.1"/>
    </source>
</evidence>
<accession>A0A7I9ZTM2</accession>
<dbReference type="InterPro" id="IPR013097">
    <property type="entry name" value="Dabb"/>
</dbReference>
<dbReference type="Pfam" id="PF07876">
    <property type="entry name" value="Dabb"/>
    <property type="match status" value="1"/>
</dbReference>
<gene>
    <name evidence="2" type="ORF">MHIP_45700</name>
</gene>
<dbReference type="RefSeq" id="WP_163892446.1">
    <property type="nucleotide sequence ID" value="NZ_BLLB01000002.1"/>
</dbReference>
<dbReference type="Proteomes" id="UP000465304">
    <property type="component" value="Unassembled WGS sequence"/>
</dbReference>
<name>A0A7I9ZTM2_9MYCO</name>
<proteinExistence type="predicted"/>